<feature type="signal peptide" evidence="1">
    <location>
        <begin position="1"/>
        <end position="24"/>
    </location>
</feature>
<dbReference type="OrthoDB" id="4244066at2"/>
<comment type="caution">
    <text evidence="2">The sequence shown here is derived from an EMBL/GenBank/DDBJ whole genome shotgun (WGS) entry which is preliminary data.</text>
</comment>
<proteinExistence type="predicted"/>
<protein>
    <recommendedName>
        <fullName evidence="4">Secreted protein</fullName>
    </recommendedName>
</protein>
<evidence type="ECO:0000313" key="2">
    <source>
        <dbReference type="EMBL" id="RKN40040.1"/>
    </source>
</evidence>
<gene>
    <name evidence="2" type="ORF">D7294_19150</name>
</gene>
<evidence type="ECO:0008006" key="4">
    <source>
        <dbReference type="Google" id="ProtNLM"/>
    </source>
</evidence>
<evidence type="ECO:0000313" key="3">
    <source>
        <dbReference type="Proteomes" id="UP000272474"/>
    </source>
</evidence>
<dbReference type="Proteomes" id="UP000272474">
    <property type="component" value="Unassembled WGS sequence"/>
</dbReference>
<organism evidence="2 3">
    <name type="scientific">Streptomyces hoynatensis</name>
    <dbReference type="NCBI Taxonomy" id="1141874"/>
    <lineage>
        <taxon>Bacteria</taxon>
        <taxon>Bacillati</taxon>
        <taxon>Actinomycetota</taxon>
        <taxon>Actinomycetes</taxon>
        <taxon>Kitasatosporales</taxon>
        <taxon>Streptomycetaceae</taxon>
        <taxon>Streptomyces</taxon>
    </lineage>
</organism>
<dbReference type="RefSeq" id="WP_120681390.1">
    <property type="nucleotide sequence ID" value="NZ_RBAL01000011.1"/>
</dbReference>
<reference evidence="2 3" key="1">
    <citation type="journal article" date="2014" name="Int. J. Syst. Evol. Microbiol.">
        <title>Streptomyces hoynatensis sp. nov., isolated from deep marine sediment.</title>
        <authorList>
            <person name="Veyisoglu A."/>
            <person name="Sahin N."/>
        </authorList>
    </citation>
    <scope>NUCLEOTIDE SEQUENCE [LARGE SCALE GENOMIC DNA]</scope>
    <source>
        <strain evidence="2 3">KCTC 29097</strain>
    </source>
</reference>
<sequence>MKLLPTAGAALAALLLLGSGPAHAAGSQPPRGASADEGRTVALGLSVGSAPAGSPGARPHSAAEADEYVECSWSIDPYVQWWWDGTYTLTQVAVQAEGYVACDPDIYGIESELYVRHDDTRISVDADACLSDDGDECATSTTAATHTCTAGTWCAGDWAPGLEIRLQLDGDSWDADTFPDYCDIQGADDEVARCYLEVSSPTHVPPTFPPDAAAAPAS</sequence>
<accession>A0A3A9YVW9</accession>
<dbReference type="AlphaFoldDB" id="A0A3A9YVW9"/>
<feature type="chain" id="PRO_5017314007" description="Secreted protein" evidence="1">
    <location>
        <begin position="25"/>
        <end position="218"/>
    </location>
</feature>
<dbReference type="EMBL" id="RBAL01000011">
    <property type="protein sequence ID" value="RKN40040.1"/>
    <property type="molecule type" value="Genomic_DNA"/>
</dbReference>
<evidence type="ECO:0000256" key="1">
    <source>
        <dbReference type="SAM" id="SignalP"/>
    </source>
</evidence>
<keyword evidence="3" id="KW-1185">Reference proteome</keyword>
<keyword evidence="1" id="KW-0732">Signal</keyword>
<name>A0A3A9YVW9_9ACTN</name>